<feature type="transmembrane region" description="Helical" evidence="3">
    <location>
        <begin position="144"/>
        <end position="172"/>
    </location>
</feature>
<feature type="compositionally biased region" description="Low complexity" evidence="2">
    <location>
        <begin position="68"/>
        <end position="80"/>
    </location>
</feature>
<reference evidence="6" key="1">
    <citation type="submission" date="2018-12" db="EMBL/GenBank/DDBJ databases">
        <title>Tengunoibacter tsumagoiensis gen. nov., sp. nov., Dictyobacter kobayashii sp. nov., D. alpinus sp. nov., and D. joshuensis sp. nov. and description of Dictyobacteraceae fam. nov. within the order Ktedonobacterales isolated from Tengu-no-mugimeshi.</title>
        <authorList>
            <person name="Wang C.M."/>
            <person name="Zheng Y."/>
            <person name="Sakai Y."/>
            <person name="Toyoda A."/>
            <person name="Minakuchi Y."/>
            <person name="Abe K."/>
            <person name="Yokota A."/>
            <person name="Yabe S."/>
        </authorList>
    </citation>
    <scope>NUCLEOTIDE SEQUENCE [LARGE SCALE GENOMIC DNA]</scope>
    <source>
        <strain evidence="6">Uno3</strain>
    </source>
</reference>
<feature type="compositionally biased region" description="Polar residues" evidence="2">
    <location>
        <begin position="20"/>
        <end position="34"/>
    </location>
</feature>
<gene>
    <name evidence="5" type="ORF">KTT_57410</name>
</gene>
<dbReference type="Gene3D" id="2.60.40.1240">
    <property type="match status" value="1"/>
</dbReference>
<keyword evidence="3" id="KW-0812">Transmembrane</keyword>
<feature type="domain" description="DUF4352" evidence="4">
    <location>
        <begin position="192"/>
        <end position="304"/>
    </location>
</feature>
<proteinExistence type="predicted"/>
<feature type="compositionally biased region" description="Polar residues" evidence="2">
    <location>
        <begin position="56"/>
        <end position="65"/>
    </location>
</feature>
<evidence type="ECO:0000313" key="6">
    <source>
        <dbReference type="Proteomes" id="UP000287352"/>
    </source>
</evidence>
<name>A0A402A9P4_9CHLR</name>
<dbReference type="EMBL" id="BIFR01000002">
    <property type="protein sequence ID" value="GCE15882.1"/>
    <property type="molecule type" value="Genomic_DNA"/>
</dbReference>
<accession>A0A402A9P4</accession>
<dbReference type="RefSeq" id="WP_126583288.1">
    <property type="nucleotide sequence ID" value="NZ_BIFR01000002.1"/>
</dbReference>
<feature type="region of interest" description="Disordered" evidence="2">
    <location>
        <begin position="1"/>
        <end position="121"/>
    </location>
</feature>
<dbReference type="Pfam" id="PF11611">
    <property type="entry name" value="DUF4352"/>
    <property type="match status" value="1"/>
</dbReference>
<dbReference type="AlphaFoldDB" id="A0A402A9P4"/>
<comment type="caution">
    <text evidence="5">The sequence shown here is derived from an EMBL/GenBank/DDBJ whole genome shotgun (WGS) entry which is preliminary data.</text>
</comment>
<dbReference type="InterPro" id="IPR029050">
    <property type="entry name" value="Immunoprotect_excell_Ig-like"/>
</dbReference>
<keyword evidence="6" id="KW-1185">Reference proteome</keyword>
<dbReference type="InterPro" id="IPR029051">
    <property type="entry name" value="DUF4352"/>
</dbReference>
<evidence type="ECO:0000256" key="3">
    <source>
        <dbReference type="SAM" id="Phobius"/>
    </source>
</evidence>
<keyword evidence="3" id="KW-1133">Transmembrane helix</keyword>
<organism evidence="5 6">
    <name type="scientific">Tengunoibacter tsumagoiensis</name>
    <dbReference type="NCBI Taxonomy" id="2014871"/>
    <lineage>
        <taxon>Bacteria</taxon>
        <taxon>Bacillati</taxon>
        <taxon>Chloroflexota</taxon>
        <taxon>Ktedonobacteria</taxon>
        <taxon>Ktedonobacterales</taxon>
        <taxon>Dictyobacteraceae</taxon>
        <taxon>Tengunoibacter</taxon>
    </lineage>
</organism>
<keyword evidence="3" id="KW-0472">Membrane</keyword>
<keyword evidence="1" id="KW-0732">Signal</keyword>
<evidence type="ECO:0000313" key="5">
    <source>
        <dbReference type="EMBL" id="GCE15882.1"/>
    </source>
</evidence>
<evidence type="ECO:0000256" key="2">
    <source>
        <dbReference type="SAM" id="MobiDB-lite"/>
    </source>
</evidence>
<protein>
    <recommendedName>
        <fullName evidence="4">DUF4352 domain-containing protein</fullName>
    </recommendedName>
</protein>
<dbReference type="Proteomes" id="UP000287352">
    <property type="component" value="Unassembled WGS sequence"/>
</dbReference>
<evidence type="ECO:0000259" key="4">
    <source>
        <dbReference type="Pfam" id="PF11611"/>
    </source>
</evidence>
<evidence type="ECO:0000256" key="1">
    <source>
        <dbReference type="ARBA" id="ARBA00022729"/>
    </source>
</evidence>
<sequence length="327" mass="34515">MSQNPQELQPPANHDDSVHSEYSATDDQLKSASSPFPAGTASEPAQEPSEPDASQPPVNQTNVIASQEEPIAAPPANNEPLQEIAPAVPPPVLLQPPSQGHPSAGARPGNQRPPVGQASMPGVFAPPAPGYGYTFTAPVRKTPAWVWIVISILGGTLLLFCAACGLGGLAVASIVSSASRSNVFFATPTVAEVGKTNNAVGVKCTLYSVKVLPDDSTNLAGPNKEYIVIHVKIHNTSSQEIAYSLDDFQVITSNGVVLTNDGVTPLTYTDDNQLDSGRLIEDGYIEGDIILQAPDDDAGAKLRWTPEGSPSFTRYEWNIGDDIANRR</sequence>